<reference evidence="2 3" key="1">
    <citation type="journal article" date="2019" name="Sci. Rep.">
        <title>Orb-weaving spider Araneus ventricosus genome elucidates the spidroin gene catalogue.</title>
        <authorList>
            <person name="Kono N."/>
            <person name="Nakamura H."/>
            <person name="Ohtoshi R."/>
            <person name="Moran D.A.P."/>
            <person name="Shinohara A."/>
            <person name="Yoshida Y."/>
            <person name="Fujiwara M."/>
            <person name="Mori M."/>
            <person name="Tomita M."/>
            <person name="Arakawa K."/>
        </authorList>
    </citation>
    <scope>NUCLEOTIDE SEQUENCE [LARGE SCALE GENOMIC DNA]</scope>
</reference>
<proteinExistence type="predicted"/>
<evidence type="ECO:0000256" key="1">
    <source>
        <dbReference type="SAM" id="SignalP"/>
    </source>
</evidence>
<dbReference type="Proteomes" id="UP000499080">
    <property type="component" value="Unassembled WGS sequence"/>
</dbReference>
<feature type="chain" id="PRO_5021432778" evidence="1">
    <location>
        <begin position="18"/>
        <end position="187"/>
    </location>
</feature>
<dbReference type="AlphaFoldDB" id="A0A4Y2EB54"/>
<keyword evidence="3" id="KW-1185">Reference proteome</keyword>
<dbReference type="EMBL" id="BGPR01000555">
    <property type="protein sequence ID" value="GBM26161.1"/>
    <property type="molecule type" value="Genomic_DNA"/>
</dbReference>
<evidence type="ECO:0000313" key="3">
    <source>
        <dbReference type="Proteomes" id="UP000499080"/>
    </source>
</evidence>
<evidence type="ECO:0000313" key="2">
    <source>
        <dbReference type="EMBL" id="GBM26161.1"/>
    </source>
</evidence>
<name>A0A4Y2EB54_ARAVE</name>
<gene>
    <name evidence="2" type="ORF">AVEN_196987_1</name>
</gene>
<accession>A0A4Y2EB54</accession>
<sequence length="187" mass="20643">MTLVILVTTLAIYVYNAADWQKFSSLADITSDIVDNHTVDEALENIISIIKTAADVSIPLAKGHDDTPCIKPEKCGNCNGSHPAYSKSCPKWKTEKEIQAVKITRNIFAEARKIVESRTPKVNLPYNASLKTTTCSCIQTDPIQILENDSPTSTVSPKPFPTPANEEYITIKLTDRLEIIKSNKPPI</sequence>
<comment type="caution">
    <text evidence="2">The sequence shown here is derived from an EMBL/GenBank/DDBJ whole genome shotgun (WGS) entry which is preliminary data.</text>
</comment>
<feature type="signal peptide" evidence="1">
    <location>
        <begin position="1"/>
        <end position="17"/>
    </location>
</feature>
<protein>
    <submittedName>
        <fullName evidence="2">Uncharacterized protein</fullName>
    </submittedName>
</protein>
<keyword evidence="1" id="KW-0732">Signal</keyword>
<dbReference type="OrthoDB" id="8044385at2759"/>
<organism evidence="2 3">
    <name type="scientific">Araneus ventricosus</name>
    <name type="common">Orbweaver spider</name>
    <name type="synonym">Epeira ventricosa</name>
    <dbReference type="NCBI Taxonomy" id="182803"/>
    <lineage>
        <taxon>Eukaryota</taxon>
        <taxon>Metazoa</taxon>
        <taxon>Ecdysozoa</taxon>
        <taxon>Arthropoda</taxon>
        <taxon>Chelicerata</taxon>
        <taxon>Arachnida</taxon>
        <taxon>Araneae</taxon>
        <taxon>Araneomorphae</taxon>
        <taxon>Entelegynae</taxon>
        <taxon>Araneoidea</taxon>
        <taxon>Araneidae</taxon>
        <taxon>Araneus</taxon>
    </lineage>
</organism>